<sequence length="317" mass="36245">MDSGLGAEKDLNDAAAGALPDGRRGIRIKGWEIESCKRPILGSLATRENRAPAYQTPLDGLRQRQIEDQSKTWLVHGWEEKLGTSHLPEMIFGESSLNLLHMESGIRIHFNAFDALKGWKQEPLPPVEVIAAAKWKFRSKPIQQIILDYDYTFTTPYCGSEAIEVKHEKLNLNDMRRSLNWEDCHQRINLAALSSNEPILFYDEIILYEDELADNGISLLTVKVRVMPSSWFLLLRFWLRVDGVLMRLRDTRIYCSFSGYNGSQPVLLRESCWREATIQSFIVQGLPADSRDYHDPNGISQMLPITAQKIQRLKISS</sequence>
<proteinExistence type="inferred from homology"/>
<dbReference type="InterPro" id="IPR007303">
    <property type="entry name" value="TIP41-like"/>
</dbReference>
<dbReference type="Proteomes" id="UP001412067">
    <property type="component" value="Unassembled WGS sequence"/>
</dbReference>
<evidence type="ECO:0000256" key="1">
    <source>
        <dbReference type="ARBA" id="ARBA00006658"/>
    </source>
</evidence>
<dbReference type="Pfam" id="PF04176">
    <property type="entry name" value="TIP41"/>
    <property type="match status" value="1"/>
</dbReference>
<comment type="caution">
    <text evidence="2">The sequence shown here is derived from an EMBL/GenBank/DDBJ whole genome shotgun (WGS) entry which is preliminary data.</text>
</comment>
<accession>A0ABR2MZE3</accession>
<name>A0ABR2MZE3_9ASPA</name>
<dbReference type="EMBL" id="JBBWWR010000004">
    <property type="protein sequence ID" value="KAK8968273.1"/>
    <property type="molecule type" value="Genomic_DNA"/>
</dbReference>
<evidence type="ECO:0000313" key="2">
    <source>
        <dbReference type="EMBL" id="KAK8968273.1"/>
    </source>
</evidence>
<reference evidence="2 3" key="1">
    <citation type="journal article" date="2022" name="Nat. Plants">
        <title>Genomes of leafy and leafless Platanthera orchids illuminate the evolution of mycoheterotrophy.</title>
        <authorList>
            <person name="Li M.H."/>
            <person name="Liu K.W."/>
            <person name="Li Z."/>
            <person name="Lu H.C."/>
            <person name="Ye Q.L."/>
            <person name="Zhang D."/>
            <person name="Wang J.Y."/>
            <person name="Li Y.F."/>
            <person name="Zhong Z.M."/>
            <person name="Liu X."/>
            <person name="Yu X."/>
            <person name="Liu D.K."/>
            <person name="Tu X.D."/>
            <person name="Liu B."/>
            <person name="Hao Y."/>
            <person name="Liao X.Y."/>
            <person name="Jiang Y.T."/>
            <person name="Sun W.H."/>
            <person name="Chen J."/>
            <person name="Chen Y.Q."/>
            <person name="Ai Y."/>
            <person name="Zhai J.W."/>
            <person name="Wu S.S."/>
            <person name="Zhou Z."/>
            <person name="Hsiao Y.Y."/>
            <person name="Wu W.L."/>
            <person name="Chen Y.Y."/>
            <person name="Lin Y.F."/>
            <person name="Hsu J.L."/>
            <person name="Li C.Y."/>
            <person name="Wang Z.W."/>
            <person name="Zhao X."/>
            <person name="Zhong W.Y."/>
            <person name="Ma X.K."/>
            <person name="Ma L."/>
            <person name="Huang J."/>
            <person name="Chen G.Z."/>
            <person name="Huang M.Z."/>
            <person name="Huang L."/>
            <person name="Peng D.H."/>
            <person name="Luo Y.B."/>
            <person name="Zou S.Q."/>
            <person name="Chen S.P."/>
            <person name="Lan S."/>
            <person name="Tsai W.C."/>
            <person name="Van de Peer Y."/>
            <person name="Liu Z.J."/>
        </authorList>
    </citation>
    <scope>NUCLEOTIDE SEQUENCE [LARGE SCALE GENOMIC DNA]</scope>
    <source>
        <strain evidence="2">Lor288</strain>
    </source>
</reference>
<evidence type="ECO:0000313" key="3">
    <source>
        <dbReference type="Proteomes" id="UP001412067"/>
    </source>
</evidence>
<gene>
    <name evidence="2" type="ORF">KSP40_PGU016038</name>
</gene>
<keyword evidence="3" id="KW-1185">Reference proteome</keyword>
<organism evidence="2 3">
    <name type="scientific">Platanthera guangdongensis</name>
    <dbReference type="NCBI Taxonomy" id="2320717"/>
    <lineage>
        <taxon>Eukaryota</taxon>
        <taxon>Viridiplantae</taxon>
        <taxon>Streptophyta</taxon>
        <taxon>Embryophyta</taxon>
        <taxon>Tracheophyta</taxon>
        <taxon>Spermatophyta</taxon>
        <taxon>Magnoliopsida</taxon>
        <taxon>Liliopsida</taxon>
        <taxon>Asparagales</taxon>
        <taxon>Orchidaceae</taxon>
        <taxon>Orchidoideae</taxon>
        <taxon>Orchideae</taxon>
        <taxon>Orchidinae</taxon>
        <taxon>Platanthera</taxon>
    </lineage>
</organism>
<dbReference type="PANTHER" id="PTHR21021">
    <property type="entry name" value="GAF/PUTATIVE CYTOSKELETAL PROTEIN"/>
    <property type="match status" value="1"/>
</dbReference>
<evidence type="ECO:0008006" key="4">
    <source>
        <dbReference type="Google" id="ProtNLM"/>
    </source>
</evidence>
<protein>
    <recommendedName>
        <fullName evidence="4">TIP41-like protein</fullName>
    </recommendedName>
</protein>
<comment type="similarity">
    <text evidence="1">Belongs to the TIP41 family.</text>
</comment>
<dbReference type="PANTHER" id="PTHR21021:SF16">
    <property type="entry name" value="TIP41-LIKE PROTEIN"/>
    <property type="match status" value="1"/>
</dbReference>
<dbReference type="InterPro" id="IPR051330">
    <property type="entry name" value="Phosphatase_reg/MetRdx"/>
</dbReference>